<reference evidence="1 2" key="1">
    <citation type="submission" date="2022-06" db="EMBL/GenBank/DDBJ databases">
        <title>Mesorhizobium sp. strain RP14 Genome sequencing and assembly.</title>
        <authorList>
            <person name="Kim I."/>
        </authorList>
    </citation>
    <scope>NUCLEOTIDE SEQUENCE [LARGE SCALE GENOMIC DNA]</scope>
    <source>
        <strain evidence="2">RP14(2022)</strain>
    </source>
</reference>
<evidence type="ECO:0000313" key="1">
    <source>
        <dbReference type="EMBL" id="MCO6050613.1"/>
    </source>
</evidence>
<comment type="caution">
    <text evidence="1">The sequence shown here is derived from an EMBL/GenBank/DDBJ whole genome shotgun (WGS) entry which is preliminary data.</text>
</comment>
<name>A0ABT1C6Z9_9HYPH</name>
<gene>
    <name evidence="1" type="ORF">NGM99_12550</name>
</gene>
<proteinExistence type="predicted"/>
<keyword evidence="2" id="KW-1185">Reference proteome</keyword>
<protein>
    <submittedName>
        <fullName evidence="1">Uncharacterized protein</fullName>
    </submittedName>
</protein>
<dbReference type="Proteomes" id="UP001205906">
    <property type="component" value="Unassembled WGS sequence"/>
</dbReference>
<dbReference type="RefSeq" id="WP_252819409.1">
    <property type="nucleotide sequence ID" value="NZ_JAMXQS010000006.1"/>
</dbReference>
<evidence type="ECO:0000313" key="2">
    <source>
        <dbReference type="Proteomes" id="UP001205906"/>
    </source>
</evidence>
<accession>A0ABT1C6Z9</accession>
<organism evidence="1 2">
    <name type="scientific">Mesorhizobium liriopis</name>
    <dbReference type="NCBI Taxonomy" id="2953882"/>
    <lineage>
        <taxon>Bacteria</taxon>
        <taxon>Pseudomonadati</taxon>
        <taxon>Pseudomonadota</taxon>
        <taxon>Alphaproteobacteria</taxon>
        <taxon>Hyphomicrobiales</taxon>
        <taxon>Phyllobacteriaceae</taxon>
        <taxon>Mesorhizobium</taxon>
    </lineage>
</organism>
<sequence>MLIAFAITIPARWLMEAITPLHQVNGEWVLFRPGTILAGRRATVCIVLFRICVRLLKWADPG</sequence>
<dbReference type="EMBL" id="JAMXQS010000006">
    <property type="protein sequence ID" value="MCO6050613.1"/>
    <property type="molecule type" value="Genomic_DNA"/>
</dbReference>